<comment type="function">
    <text evidence="2 10 12">Catalyzes the transfer of a dimethylallyl group onto the adenine at position 37 in tRNAs that read codons beginning with uridine, leading to the formation of N6-(dimethylallyl)adenosine (i(6)A).</text>
</comment>
<dbReference type="InterPro" id="IPR018022">
    <property type="entry name" value="IPT"/>
</dbReference>
<evidence type="ECO:0000313" key="14">
    <source>
        <dbReference type="EMBL" id="QPH54009.1"/>
    </source>
</evidence>
<dbReference type="InterPro" id="IPR039657">
    <property type="entry name" value="Dimethylallyltransferase"/>
</dbReference>
<comment type="subunit">
    <text evidence="10">Monomer.</text>
</comment>
<protein>
    <recommendedName>
        <fullName evidence="10">tRNA dimethylallyltransferase</fullName>
        <ecNumber evidence="10">2.5.1.75</ecNumber>
    </recommendedName>
    <alternativeName>
        <fullName evidence="10">Dimethylallyl diphosphate:tRNA dimethylallyltransferase</fullName>
        <shortName evidence="10">DMAPP:tRNA dimethylallyltransferase</shortName>
        <shortName evidence="10">DMATase</shortName>
    </alternativeName>
    <alternativeName>
        <fullName evidence="10">Isopentenyl-diphosphate:tRNA isopentenyltransferase</fullName>
        <shortName evidence="10">IPP transferase</shortName>
        <shortName evidence="10">IPPT</shortName>
        <shortName evidence="10">IPTase</shortName>
    </alternativeName>
</protein>
<evidence type="ECO:0000256" key="7">
    <source>
        <dbReference type="ARBA" id="ARBA00022840"/>
    </source>
</evidence>
<evidence type="ECO:0000256" key="1">
    <source>
        <dbReference type="ARBA" id="ARBA00001946"/>
    </source>
</evidence>
<evidence type="ECO:0000256" key="6">
    <source>
        <dbReference type="ARBA" id="ARBA00022741"/>
    </source>
</evidence>
<sequence>MTPVLIAGPTASGKSALALAMAERDGGAVINADALQVYADWRVLTARPSAEEEARAPHMLYGHVPGEVAYSTGRWLREVRQALADCTARGLRPIIVGGTGLNFTSLTSGLVDIPETPPEVRARADALGPEALRADLAARDPATLAAIDAANPMRVQRAWEVLEATGRPLIDWQAETPPPLLPLSATVPLVLRPDIPWLNARIAARFDQMLAEGALEEARAALPGWDPARPSAKALGAPELIAHLRGELTLDDARDRAVTLTRQYAKRQRTWFRNRMKDWRVLDIGPETRLSDLLAAV</sequence>
<evidence type="ECO:0000256" key="8">
    <source>
        <dbReference type="ARBA" id="ARBA00022842"/>
    </source>
</evidence>
<evidence type="ECO:0000313" key="15">
    <source>
        <dbReference type="Proteomes" id="UP000594800"/>
    </source>
</evidence>
<dbReference type="GO" id="GO:0005524">
    <property type="term" value="F:ATP binding"/>
    <property type="evidence" value="ECO:0007669"/>
    <property type="project" value="UniProtKB-UniRule"/>
</dbReference>
<comment type="caution">
    <text evidence="10">Lacks conserved residue(s) required for the propagation of feature annotation.</text>
</comment>
<dbReference type="Proteomes" id="UP000594800">
    <property type="component" value="Chromosome"/>
</dbReference>
<keyword evidence="5 10" id="KW-0819">tRNA processing</keyword>
<dbReference type="EMBL" id="CP064942">
    <property type="protein sequence ID" value="QPH54009.1"/>
    <property type="molecule type" value="Genomic_DNA"/>
</dbReference>
<evidence type="ECO:0000256" key="13">
    <source>
        <dbReference type="RuleBase" id="RU003785"/>
    </source>
</evidence>
<dbReference type="Pfam" id="PF01715">
    <property type="entry name" value="IPPT"/>
    <property type="match status" value="1"/>
</dbReference>
<feature type="binding site" evidence="10">
    <location>
        <begin position="8"/>
        <end position="15"/>
    </location>
    <ligand>
        <name>ATP</name>
        <dbReference type="ChEBI" id="CHEBI:30616"/>
    </ligand>
</feature>
<evidence type="ECO:0000256" key="4">
    <source>
        <dbReference type="ARBA" id="ARBA00022679"/>
    </source>
</evidence>
<evidence type="ECO:0000256" key="2">
    <source>
        <dbReference type="ARBA" id="ARBA00003213"/>
    </source>
</evidence>
<evidence type="ECO:0000256" key="9">
    <source>
        <dbReference type="ARBA" id="ARBA00049563"/>
    </source>
</evidence>
<evidence type="ECO:0000256" key="5">
    <source>
        <dbReference type="ARBA" id="ARBA00022694"/>
    </source>
</evidence>
<keyword evidence="8 10" id="KW-0460">Magnesium</keyword>
<dbReference type="Gene3D" id="3.40.50.300">
    <property type="entry name" value="P-loop containing nucleotide triphosphate hydrolases"/>
    <property type="match status" value="1"/>
</dbReference>
<dbReference type="SUPFAM" id="SSF52540">
    <property type="entry name" value="P-loop containing nucleoside triphosphate hydrolases"/>
    <property type="match status" value="1"/>
</dbReference>
<comment type="catalytic activity">
    <reaction evidence="9 10 11">
        <text>adenosine(37) in tRNA + dimethylallyl diphosphate = N(6)-dimethylallyladenosine(37) in tRNA + diphosphate</text>
        <dbReference type="Rhea" id="RHEA:26482"/>
        <dbReference type="Rhea" id="RHEA-COMP:10162"/>
        <dbReference type="Rhea" id="RHEA-COMP:10375"/>
        <dbReference type="ChEBI" id="CHEBI:33019"/>
        <dbReference type="ChEBI" id="CHEBI:57623"/>
        <dbReference type="ChEBI" id="CHEBI:74411"/>
        <dbReference type="ChEBI" id="CHEBI:74415"/>
        <dbReference type="EC" id="2.5.1.75"/>
    </reaction>
</comment>
<keyword evidence="15" id="KW-1185">Reference proteome</keyword>
<keyword evidence="4 10" id="KW-0808">Transferase</keyword>
<dbReference type="InterPro" id="IPR027417">
    <property type="entry name" value="P-loop_NTPase"/>
</dbReference>
<name>A0A7S9LRL7_9RHOB</name>
<keyword evidence="7 10" id="KW-0067">ATP-binding</keyword>
<feature type="site" description="Interaction with substrate tRNA" evidence="10">
    <location>
        <position position="121"/>
    </location>
</feature>
<proteinExistence type="inferred from homology"/>
<dbReference type="Gene3D" id="1.10.20.140">
    <property type="match status" value="1"/>
</dbReference>
<evidence type="ECO:0000256" key="3">
    <source>
        <dbReference type="ARBA" id="ARBA00005842"/>
    </source>
</evidence>
<dbReference type="PANTHER" id="PTHR11088">
    <property type="entry name" value="TRNA DIMETHYLALLYLTRANSFERASE"/>
    <property type="match status" value="1"/>
</dbReference>
<keyword evidence="6 10" id="KW-0547">Nucleotide-binding</keyword>
<dbReference type="EC" id="2.5.1.75" evidence="10"/>
<dbReference type="GO" id="GO:0052381">
    <property type="term" value="F:tRNA dimethylallyltransferase activity"/>
    <property type="evidence" value="ECO:0007669"/>
    <property type="project" value="UniProtKB-UniRule"/>
</dbReference>
<gene>
    <name evidence="10 14" type="primary">miaA</name>
    <name evidence="14" type="ORF">I0K15_19930</name>
</gene>
<comment type="cofactor">
    <cofactor evidence="1 10">
        <name>Mg(2+)</name>
        <dbReference type="ChEBI" id="CHEBI:18420"/>
    </cofactor>
</comment>
<feature type="binding site" evidence="10">
    <location>
        <begin position="10"/>
        <end position="15"/>
    </location>
    <ligand>
        <name>substrate</name>
    </ligand>
</feature>
<evidence type="ECO:0000256" key="10">
    <source>
        <dbReference type="HAMAP-Rule" id="MF_00185"/>
    </source>
</evidence>
<dbReference type="KEGG" id="poz:I0K15_19930"/>
<evidence type="ECO:0000256" key="12">
    <source>
        <dbReference type="RuleBase" id="RU003784"/>
    </source>
</evidence>
<dbReference type="HAMAP" id="MF_00185">
    <property type="entry name" value="IPP_trans"/>
    <property type="match status" value="1"/>
</dbReference>
<accession>A0A7S9LRL7</accession>
<dbReference type="PANTHER" id="PTHR11088:SF60">
    <property type="entry name" value="TRNA DIMETHYLALLYLTRANSFERASE"/>
    <property type="match status" value="1"/>
</dbReference>
<dbReference type="GO" id="GO:0006400">
    <property type="term" value="P:tRNA modification"/>
    <property type="evidence" value="ECO:0007669"/>
    <property type="project" value="TreeGrafter"/>
</dbReference>
<dbReference type="NCBIfam" id="TIGR00174">
    <property type="entry name" value="miaA"/>
    <property type="match status" value="1"/>
</dbReference>
<comment type="similarity">
    <text evidence="3 10 13">Belongs to the IPP transferase family.</text>
</comment>
<organism evidence="14 15">
    <name type="scientific">Pontivivens ytuae</name>
    <dbReference type="NCBI Taxonomy" id="2789856"/>
    <lineage>
        <taxon>Bacteria</taxon>
        <taxon>Pseudomonadati</taxon>
        <taxon>Pseudomonadota</taxon>
        <taxon>Alphaproteobacteria</taxon>
        <taxon>Rhodobacterales</taxon>
        <taxon>Paracoccaceae</taxon>
        <taxon>Pontivivens</taxon>
    </lineage>
</organism>
<feature type="site" description="Interaction with substrate tRNA" evidence="10">
    <location>
        <position position="99"/>
    </location>
</feature>
<dbReference type="AlphaFoldDB" id="A0A7S9LRL7"/>
<evidence type="ECO:0000256" key="11">
    <source>
        <dbReference type="RuleBase" id="RU003783"/>
    </source>
</evidence>
<reference evidence="14 15" key="1">
    <citation type="submission" date="2020-11" db="EMBL/GenBank/DDBJ databases">
        <title>Description of Pontivivens ytuae sp. nov. isolated from deep sea sediment of Mariana Trench.</title>
        <authorList>
            <person name="Wang Z."/>
            <person name="Sun Q.-L."/>
            <person name="Xu X.-D."/>
            <person name="Tang Y.-Z."/>
            <person name="Zhang J."/>
        </authorList>
    </citation>
    <scope>NUCLEOTIDE SEQUENCE [LARGE SCALE GENOMIC DNA]</scope>
    <source>
        <strain evidence="14 15">MT2928</strain>
    </source>
</reference>